<feature type="repeat" description="TPR" evidence="5">
    <location>
        <begin position="704"/>
        <end position="737"/>
    </location>
</feature>
<dbReference type="Pfam" id="PF13374">
    <property type="entry name" value="TPR_10"/>
    <property type="match status" value="3"/>
</dbReference>
<evidence type="ECO:0000256" key="8">
    <source>
        <dbReference type="SAM" id="Phobius"/>
    </source>
</evidence>
<dbReference type="PROSITE" id="PS50005">
    <property type="entry name" value="TPR"/>
    <property type="match status" value="5"/>
</dbReference>
<feature type="repeat" description="TPR" evidence="5">
    <location>
        <begin position="494"/>
        <end position="527"/>
    </location>
</feature>
<dbReference type="Gene3D" id="1.25.40.10">
    <property type="entry name" value="Tetratricopeptide repeat domain"/>
    <property type="match status" value="3"/>
</dbReference>
<feature type="repeat" description="TPR" evidence="5">
    <location>
        <begin position="536"/>
        <end position="569"/>
    </location>
</feature>
<keyword evidence="10" id="KW-0808">Transferase</keyword>
<organism evidence="10 11">
    <name type="scientific">Fodinibius salicampi</name>
    <dbReference type="NCBI Taxonomy" id="1920655"/>
    <lineage>
        <taxon>Bacteria</taxon>
        <taxon>Pseudomonadati</taxon>
        <taxon>Balneolota</taxon>
        <taxon>Balneolia</taxon>
        <taxon>Balneolales</taxon>
        <taxon>Balneolaceae</taxon>
        <taxon>Fodinibius</taxon>
    </lineage>
</organism>
<name>A0ABT3Q025_9BACT</name>
<dbReference type="SMART" id="SM00220">
    <property type="entry name" value="S_TKc"/>
    <property type="match status" value="1"/>
</dbReference>
<dbReference type="InterPro" id="IPR017441">
    <property type="entry name" value="Protein_kinase_ATP_BS"/>
</dbReference>
<evidence type="ECO:0000256" key="3">
    <source>
        <dbReference type="ARBA" id="ARBA00022803"/>
    </source>
</evidence>
<feature type="binding site" evidence="6">
    <location>
        <position position="123"/>
    </location>
    <ligand>
        <name>ATP</name>
        <dbReference type="ChEBI" id="CHEBI:30616"/>
    </ligand>
</feature>
<protein>
    <submittedName>
        <fullName evidence="10">Serine/threonine-protein kinase</fullName>
    </submittedName>
</protein>
<keyword evidence="1" id="KW-0677">Repeat</keyword>
<evidence type="ECO:0000313" key="10">
    <source>
        <dbReference type="EMBL" id="MCW9713439.1"/>
    </source>
</evidence>
<dbReference type="InterPro" id="IPR008271">
    <property type="entry name" value="Ser/Thr_kinase_AS"/>
</dbReference>
<reference evidence="10 11" key="1">
    <citation type="submission" date="2021-11" db="EMBL/GenBank/DDBJ databases">
        <title>Aliifidinibius sp. nov., a new bacterium isolated from saline soil.</title>
        <authorList>
            <person name="Galisteo C."/>
            <person name="De La Haba R."/>
            <person name="Sanchez-Porro C."/>
            <person name="Ventosa A."/>
        </authorList>
    </citation>
    <scope>NUCLEOTIDE SEQUENCE [LARGE SCALE GENOMIC DNA]</scope>
    <source>
        <strain evidence="10 11">KACC 190600</strain>
    </source>
</reference>
<evidence type="ECO:0000259" key="9">
    <source>
        <dbReference type="PROSITE" id="PS50011"/>
    </source>
</evidence>
<evidence type="ECO:0000256" key="6">
    <source>
        <dbReference type="PROSITE-ProRule" id="PRU10141"/>
    </source>
</evidence>
<dbReference type="Pfam" id="PF00069">
    <property type="entry name" value="Pkinase"/>
    <property type="match status" value="1"/>
</dbReference>
<dbReference type="PROSITE" id="PS00108">
    <property type="entry name" value="PROTEIN_KINASE_ST"/>
    <property type="match status" value="1"/>
</dbReference>
<keyword evidence="7" id="KW-0175">Coiled coil</keyword>
<keyword evidence="3 5" id="KW-0802">TPR repeat</keyword>
<feature type="domain" description="Protein kinase" evidence="9">
    <location>
        <begin position="92"/>
        <end position="390"/>
    </location>
</feature>
<evidence type="ECO:0000256" key="1">
    <source>
        <dbReference type="ARBA" id="ARBA00022737"/>
    </source>
</evidence>
<keyword evidence="8" id="KW-0812">Transmembrane</keyword>
<dbReference type="Proteomes" id="UP001207337">
    <property type="component" value="Unassembled WGS sequence"/>
</dbReference>
<sequence>MNQQQWKKINNIVDTALELTKKERDAYIQEQCKGDKQLRQDVTALIDAIEQSDTEGFLEELSDYQQQLAQDVLNEEVQKKDAALVGTTIDSYEVIELIGHGGMGSVFLAKRADDTYKQQVAFKVLRRGLQTPSNVARFKRERQILAKLNHPNIAQLLDGGLTPEGLPYLVMEYVEGKSLYEYCNQHSFSIEERIQLFRSICRAVQHAHKNAIIHRDLKPSNILVTEDGEVKILDFGIAKLLEHEDPEQPLYQTQTGARLLTYSYASPEQIENRTITTATDIYTLGIVFHELLCGAHPFDFEGKKLTEIENIIRTKPHSTPRKRFLQLPDDIRQKKARDRHTKPTSLSQTLKGDLDAIVQKALRKEPEERYDSIEQFLEDLRRYKQNRPIIARKDTLRYKAKKFIKRHQTELAATMGFIFLIVSFAGIYTWRITQERNRARLQAERAQETSEFLVSLFSASNPAETNGETVPVKSILEEGLNQIDQLGEQPGVQSQMLHTMGRVYTNLGEYDRAEMLLKRALNIQTKINGELNTEVASIYNDLGGLHQKAQETQQAEPYYAKALDIRRNILGPNDIQYAETLSDLGALMRYKENLDSAEVLYNRALEIRQNNLTPNHPDIANSLNNLGVLEKSKGNLETARQFYQEALRIRQNNYGNIHPKVANIKNNLAVLYRTRGEFDLAETYYTETLKIRKKIYGLNHPITAQSLNNFAGFLVDQGNYDQAETYYRQALKVRKNLLGYSHIQTGTAYNNLANALFEKAQLNSAEHAYRNAIDIYASSLGENHRYVGIVKSNLAKTLTAKNNLEAADKVFKEALSIMRDRYDSENISFANLYSYRAKLELKRKKISQAKDLLENALDIRKELQGTGHPDFQQNVKRLSSVYQQLGYHSSADSLAKTYSLK</sequence>
<accession>A0ABT3Q025</accession>
<feature type="repeat" description="TPR" evidence="5">
    <location>
        <begin position="578"/>
        <end position="611"/>
    </location>
</feature>
<keyword evidence="4 6" id="KW-0067">ATP-binding</keyword>
<dbReference type="PANTHER" id="PTHR45641:SF19">
    <property type="entry name" value="NEPHROCYSTIN-3"/>
    <property type="match status" value="1"/>
</dbReference>
<evidence type="ECO:0000256" key="7">
    <source>
        <dbReference type="SAM" id="Coils"/>
    </source>
</evidence>
<keyword evidence="8" id="KW-1133">Transmembrane helix</keyword>
<comment type="caution">
    <text evidence="10">The sequence shown here is derived from an EMBL/GenBank/DDBJ whole genome shotgun (WGS) entry which is preliminary data.</text>
</comment>
<evidence type="ECO:0000256" key="2">
    <source>
        <dbReference type="ARBA" id="ARBA00022741"/>
    </source>
</evidence>
<feature type="coiled-coil region" evidence="7">
    <location>
        <begin position="836"/>
        <end position="866"/>
    </location>
</feature>
<dbReference type="InterPro" id="IPR011009">
    <property type="entry name" value="Kinase-like_dom_sf"/>
</dbReference>
<feature type="transmembrane region" description="Helical" evidence="8">
    <location>
        <begin position="411"/>
        <end position="430"/>
    </location>
</feature>
<dbReference type="Gene3D" id="3.30.200.20">
    <property type="entry name" value="Phosphorylase Kinase, domain 1"/>
    <property type="match status" value="1"/>
</dbReference>
<feature type="repeat" description="TPR" evidence="5">
    <location>
        <begin position="620"/>
        <end position="653"/>
    </location>
</feature>
<keyword evidence="8" id="KW-0472">Membrane</keyword>
<dbReference type="SUPFAM" id="SSF48452">
    <property type="entry name" value="TPR-like"/>
    <property type="match status" value="2"/>
</dbReference>
<dbReference type="PROSITE" id="PS50011">
    <property type="entry name" value="PROTEIN_KINASE_DOM"/>
    <property type="match status" value="1"/>
</dbReference>
<evidence type="ECO:0000313" key="11">
    <source>
        <dbReference type="Proteomes" id="UP001207337"/>
    </source>
</evidence>
<dbReference type="InterPro" id="IPR000719">
    <property type="entry name" value="Prot_kinase_dom"/>
</dbReference>
<evidence type="ECO:0000256" key="5">
    <source>
        <dbReference type="PROSITE-ProRule" id="PRU00339"/>
    </source>
</evidence>
<evidence type="ECO:0000256" key="4">
    <source>
        <dbReference type="ARBA" id="ARBA00022840"/>
    </source>
</evidence>
<dbReference type="Gene3D" id="1.10.510.10">
    <property type="entry name" value="Transferase(Phosphotransferase) domain 1"/>
    <property type="match status" value="1"/>
</dbReference>
<dbReference type="SUPFAM" id="SSF56112">
    <property type="entry name" value="Protein kinase-like (PK-like)"/>
    <property type="match status" value="1"/>
</dbReference>
<keyword evidence="11" id="KW-1185">Reference proteome</keyword>
<keyword evidence="10" id="KW-0418">Kinase</keyword>
<dbReference type="SMART" id="SM00028">
    <property type="entry name" value="TPR"/>
    <property type="match status" value="9"/>
</dbReference>
<dbReference type="PROSITE" id="PS00107">
    <property type="entry name" value="PROTEIN_KINASE_ATP"/>
    <property type="match status" value="1"/>
</dbReference>
<keyword evidence="2 6" id="KW-0547">Nucleotide-binding</keyword>
<dbReference type="InterPro" id="IPR019734">
    <property type="entry name" value="TPR_rpt"/>
</dbReference>
<dbReference type="PANTHER" id="PTHR45641">
    <property type="entry name" value="TETRATRICOPEPTIDE REPEAT PROTEIN (AFU_ORTHOLOGUE AFUA_6G03870)"/>
    <property type="match status" value="1"/>
</dbReference>
<dbReference type="CDD" id="cd14014">
    <property type="entry name" value="STKc_PknB_like"/>
    <property type="match status" value="1"/>
</dbReference>
<dbReference type="GO" id="GO:0016301">
    <property type="term" value="F:kinase activity"/>
    <property type="evidence" value="ECO:0007669"/>
    <property type="project" value="UniProtKB-KW"/>
</dbReference>
<gene>
    <name evidence="10" type="ORF">LQ318_11020</name>
</gene>
<dbReference type="RefSeq" id="WP_265790111.1">
    <property type="nucleotide sequence ID" value="NZ_BAABRS010000002.1"/>
</dbReference>
<dbReference type="InterPro" id="IPR011990">
    <property type="entry name" value="TPR-like_helical_dom_sf"/>
</dbReference>
<proteinExistence type="predicted"/>
<dbReference type="EMBL" id="JAJNDC010000002">
    <property type="protein sequence ID" value="MCW9713439.1"/>
    <property type="molecule type" value="Genomic_DNA"/>
</dbReference>
<dbReference type="Pfam" id="PF13424">
    <property type="entry name" value="TPR_12"/>
    <property type="match status" value="3"/>
</dbReference>